<keyword evidence="2" id="KW-1185">Reference proteome</keyword>
<dbReference type="EMBL" id="FPKW01000014">
    <property type="protein sequence ID" value="SFZ95984.1"/>
    <property type="molecule type" value="Genomic_DNA"/>
</dbReference>
<evidence type="ECO:0000313" key="1">
    <source>
        <dbReference type="EMBL" id="SFZ95984.1"/>
    </source>
</evidence>
<name>A0A1K2IUW6_9FLAO</name>
<reference evidence="2" key="1">
    <citation type="submission" date="2016-10" db="EMBL/GenBank/DDBJ databases">
        <authorList>
            <person name="Varghese N."/>
            <person name="Submissions S."/>
        </authorList>
    </citation>
    <scope>NUCLEOTIDE SEQUENCE [LARGE SCALE GENOMIC DNA]</scope>
    <source>
        <strain evidence="2">SUR2</strain>
    </source>
</reference>
<protein>
    <submittedName>
        <fullName evidence="1">Uncharacterized protein</fullName>
    </submittedName>
</protein>
<gene>
    <name evidence="1" type="ORF">SAMN05216324_11493</name>
</gene>
<evidence type="ECO:0000313" key="2">
    <source>
        <dbReference type="Proteomes" id="UP000182034"/>
    </source>
</evidence>
<accession>A0A1K2IUW6</accession>
<proteinExistence type="predicted"/>
<organism evidence="1 2">
    <name type="scientific">Chryseobacterium limigenitum</name>
    <dbReference type="NCBI Taxonomy" id="1612149"/>
    <lineage>
        <taxon>Bacteria</taxon>
        <taxon>Pseudomonadati</taxon>
        <taxon>Bacteroidota</taxon>
        <taxon>Flavobacteriia</taxon>
        <taxon>Flavobacteriales</taxon>
        <taxon>Weeksellaceae</taxon>
        <taxon>Chryseobacterium group</taxon>
        <taxon>Chryseobacterium</taxon>
    </lineage>
</organism>
<sequence length="42" mass="4889">MKESVSKDVIAVKSPANDVNFPNIESILNYKICYIRFIKMIR</sequence>
<dbReference type="Proteomes" id="UP000182034">
    <property type="component" value="Unassembled WGS sequence"/>
</dbReference>
<dbReference type="AlphaFoldDB" id="A0A1K2IUW6"/>
<dbReference type="STRING" id="1612149.SAMN05216324_11493"/>